<evidence type="ECO:0000313" key="9">
    <source>
        <dbReference type="Proteomes" id="UP000268093"/>
    </source>
</evidence>
<dbReference type="SMART" id="SM00185">
    <property type="entry name" value="ARM"/>
    <property type="match status" value="6"/>
</dbReference>
<dbReference type="InterPro" id="IPR011989">
    <property type="entry name" value="ARM-like"/>
</dbReference>
<dbReference type="GO" id="GO:0005783">
    <property type="term" value="C:endoplasmic reticulum"/>
    <property type="evidence" value="ECO:0007669"/>
    <property type="project" value="UniProtKB-SubCell"/>
</dbReference>
<name>A0A433CVY5_9FUNG</name>
<protein>
    <submittedName>
        <fullName evidence="8">Armadillo-type protein</fullName>
    </submittedName>
</protein>
<organism evidence="8 9">
    <name type="scientific">Jimgerdemannia flammicorona</name>
    <dbReference type="NCBI Taxonomy" id="994334"/>
    <lineage>
        <taxon>Eukaryota</taxon>
        <taxon>Fungi</taxon>
        <taxon>Fungi incertae sedis</taxon>
        <taxon>Mucoromycota</taxon>
        <taxon>Mucoromycotina</taxon>
        <taxon>Endogonomycetes</taxon>
        <taxon>Endogonales</taxon>
        <taxon>Endogonaceae</taxon>
        <taxon>Jimgerdemannia</taxon>
    </lineage>
</organism>
<dbReference type="GO" id="GO:0005829">
    <property type="term" value="C:cytosol"/>
    <property type="evidence" value="ECO:0007669"/>
    <property type="project" value="UniProtKB-SubCell"/>
</dbReference>
<dbReference type="InterPro" id="IPR000225">
    <property type="entry name" value="Armadillo"/>
</dbReference>
<dbReference type="GO" id="GO:0005739">
    <property type="term" value="C:mitochondrion"/>
    <property type="evidence" value="ECO:0007669"/>
    <property type="project" value="UniProtKB-SubCell"/>
</dbReference>
<evidence type="ECO:0000256" key="5">
    <source>
        <dbReference type="ARBA" id="ARBA00022824"/>
    </source>
</evidence>
<dbReference type="Gene3D" id="1.25.10.10">
    <property type="entry name" value="Leucine-rich Repeat Variant"/>
    <property type="match status" value="2"/>
</dbReference>
<dbReference type="PANTHER" id="PTHR10957">
    <property type="entry name" value="RAP1 GTPASE-GDP DISSOCIATION STIMULATOR 1"/>
    <property type="match status" value="1"/>
</dbReference>
<evidence type="ECO:0000313" key="8">
    <source>
        <dbReference type="EMBL" id="RUP42801.1"/>
    </source>
</evidence>
<gene>
    <name evidence="8" type="ORF">BC936DRAFT_138059</name>
</gene>
<dbReference type="EMBL" id="RBNI01012392">
    <property type="protein sequence ID" value="RUP42801.1"/>
    <property type="molecule type" value="Genomic_DNA"/>
</dbReference>
<evidence type="ECO:0000256" key="3">
    <source>
        <dbReference type="ARBA" id="ARBA00004514"/>
    </source>
</evidence>
<reference evidence="8 9" key="1">
    <citation type="journal article" date="2018" name="New Phytol.">
        <title>Phylogenomics of Endogonaceae and evolution of mycorrhizas within Mucoromycota.</title>
        <authorList>
            <person name="Chang Y."/>
            <person name="Desiro A."/>
            <person name="Na H."/>
            <person name="Sandor L."/>
            <person name="Lipzen A."/>
            <person name="Clum A."/>
            <person name="Barry K."/>
            <person name="Grigoriev I.V."/>
            <person name="Martin F.M."/>
            <person name="Stajich J.E."/>
            <person name="Smith M.E."/>
            <person name="Bonito G."/>
            <person name="Spatafora J.W."/>
        </authorList>
    </citation>
    <scope>NUCLEOTIDE SEQUENCE [LARGE SCALE GENOMIC DNA]</scope>
    <source>
        <strain evidence="8 9">GMNB39</strain>
    </source>
</reference>
<keyword evidence="5" id="KW-0256">Endoplasmic reticulum</keyword>
<proteinExistence type="predicted"/>
<sequence length="661" mass="72051">MSSPDKDLAQLDALFEKLSVLDANDVETLKDELPAVVDKLQKNELLLRNSENAADSKLLDPVWARVKRGAEICANAAKDESARTPIGESGSIELLVTFMKLSSPTHVEVTIQCLRALANLCFDHDVNRKRTSTTGAVSVIIGFVNTSNNANLVRTSCGALLNLGLNYEPIQSEILRLEGLPVLVKLLSSDRLNHQAVCLAARVINYLVGLDKGRLQFAKIEAIVSFVKVLEYSWQVDKSQDLDLMESVVDVLESTVLEESEGIFGCVAADAIQHTVAKSGVFPLLLDFVESATPPKHADEDDQKQFNELRKTVVKITVAVTLTDSNMNLLYKDQTILGRFISWLRDDVFASRDDLHACAALSIGNLARNDEHCIDLVQKHHLEVPLLAILMRTNDMRTQHAVISIVKNLSLPKANKSLLGASGAIQAAARFLKESKDMLKPIQFGAVGVLKHLATGNFENASRMITGREPSDQSPSLTTTPLDRLIALVRRTDDMPTKSEGTRVLVNLVKVVWAQGGSNIRASGRCAWFWKVYLPVDIGFFDVLFSLRFSDVLTDILQPKDGISTAPLRRTLLKSDGVVPPIAEMIRTTQFPVLQNEGVMALTLLLASLHISDDHARAATPHGRGGGGGGGEGGGPEAQAAIQAAARHLDGYRHERIGKVP</sequence>
<evidence type="ECO:0000256" key="7">
    <source>
        <dbReference type="SAM" id="MobiDB-lite"/>
    </source>
</evidence>
<dbReference type="InterPro" id="IPR016024">
    <property type="entry name" value="ARM-type_fold"/>
</dbReference>
<dbReference type="InterPro" id="IPR040144">
    <property type="entry name" value="RAP1GDS1"/>
</dbReference>
<accession>A0A433CVY5</accession>
<dbReference type="GO" id="GO:0005085">
    <property type="term" value="F:guanyl-nucleotide exchange factor activity"/>
    <property type="evidence" value="ECO:0007669"/>
    <property type="project" value="InterPro"/>
</dbReference>
<evidence type="ECO:0000256" key="1">
    <source>
        <dbReference type="ARBA" id="ARBA00004173"/>
    </source>
</evidence>
<keyword evidence="6" id="KW-0496">Mitochondrion</keyword>
<keyword evidence="9" id="KW-1185">Reference proteome</keyword>
<feature type="compositionally biased region" description="Gly residues" evidence="7">
    <location>
        <begin position="623"/>
        <end position="636"/>
    </location>
</feature>
<comment type="subcellular location">
    <subcellularLocation>
        <location evidence="3">Cytoplasm</location>
        <location evidence="3">Cytosol</location>
    </subcellularLocation>
    <subcellularLocation>
        <location evidence="2">Endoplasmic reticulum</location>
    </subcellularLocation>
    <subcellularLocation>
        <location evidence="1">Mitochondrion</location>
    </subcellularLocation>
</comment>
<evidence type="ECO:0000256" key="4">
    <source>
        <dbReference type="ARBA" id="ARBA00022490"/>
    </source>
</evidence>
<evidence type="ECO:0000256" key="2">
    <source>
        <dbReference type="ARBA" id="ARBA00004240"/>
    </source>
</evidence>
<dbReference type="OrthoDB" id="26149at2759"/>
<comment type="caution">
    <text evidence="8">The sequence shown here is derived from an EMBL/GenBank/DDBJ whole genome shotgun (WGS) entry which is preliminary data.</text>
</comment>
<dbReference type="Proteomes" id="UP000268093">
    <property type="component" value="Unassembled WGS sequence"/>
</dbReference>
<keyword evidence="4" id="KW-0963">Cytoplasm</keyword>
<feature type="region of interest" description="Disordered" evidence="7">
    <location>
        <begin position="617"/>
        <end position="638"/>
    </location>
</feature>
<dbReference type="SUPFAM" id="SSF48371">
    <property type="entry name" value="ARM repeat"/>
    <property type="match status" value="1"/>
</dbReference>
<dbReference type="AlphaFoldDB" id="A0A433CVY5"/>
<evidence type="ECO:0000256" key="6">
    <source>
        <dbReference type="ARBA" id="ARBA00023128"/>
    </source>
</evidence>